<dbReference type="GO" id="GO:0051117">
    <property type="term" value="F:ATPase binding"/>
    <property type="evidence" value="ECO:0007669"/>
    <property type="project" value="TreeGrafter"/>
</dbReference>
<proteinExistence type="inferred from homology"/>
<dbReference type="InterPro" id="IPR023562">
    <property type="entry name" value="ClpP/TepA"/>
</dbReference>
<dbReference type="GO" id="GO:0004252">
    <property type="term" value="F:serine-type endopeptidase activity"/>
    <property type="evidence" value="ECO:0007669"/>
    <property type="project" value="InterPro"/>
</dbReference>
<dbReference type="EMBL" id="AAUW01000004">
    <property type="protein sequence ID" value="EAV44941.1"/>
    <property type="molecule type" value="Genomic_DNA"/>
</dbReference>
<protein>
    <recommendedName>
        <fullName evidence="6">ATP-dependent Clp protease proteolytic subunit</fullName>
    </recommendedName>
</protein>
<keyword evidence="2" id="KW-0963">Cytoplasm</keyword>
<dbReference type="CDD" id="cd07016">
    <property type="entry name" value="S14_ClpP_1"/>
    <property type="match status" value="1"/>
</dbReference>
<reference evidence="8 9" key="1">
    <citation type="submission" date="2006-05" db="EMBL/GenBank/DDBJ databases">
        <authorList>
            <person name="King G."/>
            <person name="Ferriera S."/>
            <person name="Johnson J."/>
            <person name="Kravitz S."/>
            <person name="Beeson K."/>
            <person name="Sutton G."/>
            <person name="Rogers Y.-H."/>
            <person name="Friedman R."/>
            <person name="Frazier M."/>
            <person name="Venter J.C."/>
        </authorList>
    </citation>
    <scope>NUCLEOTIDE SEQUENCE [LARGE SCALE GENOMIC DNA]</scope>
    <source>
        <strain evidence="9">ATCC 25650 / DSM 13394 / JCM 20685 / NBRC 16684 / NCIMB 2208 / IAM 12614 / B1</strain>
    </source>
</reference>
<keyword evidence="5" id="KW-0720">Serine protease</keyword>
<evidence type="ECO:0000256" key="4">
    <source>
        <dbReference type="ARBA" id="ARBA00022801"/>
    </source>
</evidence>
<evidence type="ECO:0000256" key="5">
    <source>
        <dbReference type="ARBA" id="ARBA00022825"/>
    </source>
</evidence>
<dbReference type="RefSeq" id="WP_006933056.1">
    <property type="nucleotide sequence ID" value="NZ_AAUW01000004.1"/>
</dbReference>
<dbReference type="Proteomes" id="UP000004848">
    <property type="component" value="Unassembled WGS sequence"/>
</dbReference>
<evidence type="ECO:0000313" key="9">
    <source>
        <dbReference type="Proteomes" id="UP000004848"/>
    </source>
</evidence>
<dbReference type="PANTHER" id="PTHR10381:SF70">
    <property type="entry name" value="ATP-DEPENDENT CLP PROTEASE PROTEOLYTIC SUBUNIT"/>
    <property type="match status" value="1"/>
</dbReference>
<dbReference type="GeneID" id="68845700"/>
<evidence type="ECO:0000313" key="8">
    <source>
        <dbReference type="EMBL" id="EAV44941.1"/>
    </source>
</evidence>
<dbReference type="PRINTS" id="PR00127">
    <property type="entry name" value="CLPPROTEASEP"/>
</dbReference>
<evidence type="ECO:0000256" key="2">
    <source>
        <dbReference type="ARBA" id="ARBA00022490"/>
    </source>
</evidence>
<dbReference type="Pfam" id="PF00574">
    <property type="entry name" value="CLP_protease"/>
    <property type="match status" value="1"/>
</dbReference>
<evidence type="ECO:0000256" key="1">
    <source>
        <dbReference type="ARBA" id="ARBA00007039"/>
    </source>
</evidence>
<evidence type="ECO:0000256" key="3">
    <source>
        <dbReference type="ARBA" id="ARBA00022670"/>
    </source>
</evidence>
<comment type="caution">
    <text evidence="8">The sequence shown here is derived from an EMBL/GenBank/DDBJ whole genome shotgun (WGS) entry which is preliminary data.</text>
</comment>
<gene>
    <name evidence="8" type="ORF">SIAM614_13038</name>
</gene>
<dbReference type="GO" id="GO:0009368">
    <property type="term" value="C:endopeptidase Clp complex"/>
    <property type="evidence" value="ECO:0007669"/>
    <property type="project" value="TreeGrafter"/>
</dbReference>
<evidence type="ECO:0000256" key="6">
    <source>
        <dbReference type="RuleBase" id="RU003567"/>
    </source>
</evidence>
<comment type="similarity">
    <text evidence="1 6">Belongs to the peptidase S14 family.</text>
</comment>
<dbReference type="Gene3D" id="3.90.226.10">
    <property type="entry name" value="2-enoyl-CoA Hydratase, Chain A, domain 1"/>
    <property type="match status" value="1"/>
</dbReference>
<dbReference type="eggNOG" id="COG0740">
    <property type="taxonomic scope" value="Bacteria"/>
</dbReference>
<feature type="region of interest" description="Disordered" evidence="7">
    <location>
        <begin position="294"/>
        <end position="347"/>
    </location>
</feature>
<evidence type="ECO:0000256" key="7">
    <source>
        <dbReference type="SAM" id="MobiDB-lite"/>
    </source>
</evidence>
<dbReference type="OrthoDB" id="9806592at2"/>
<dbReference type="NCBIfam" id="NF045542">
    <property type="entry name" value="Clp_rel_HeadMat"/>
    <property type="match status" value="1"/>
</dbReference>
<keyword evidence="4" id="KW-0378">Hydrolase</keyword>
<dbReference type="InterPro" id="IPR001907">
    <property type="entry name" value="ClpP"/>
</dbReference>
<keyword evidence="3 8" id="KW-0645">Protease</keyword>
<dbReference type="InterPro" id="IPR029045">
    <property type="entry name" value="ClpP/crotonase-like_dom_sf"/>
</dbReference>
<accession>A0NQ83</accession>
<dbReference type="GO" id="GO:0006515">
    <property type="term" value="P:protein quality control for misfolded or incompletely synthesized proteins"/>
    <property type="evidence" value="ECO:0007669"/>
    <property type="project" value="TreeGrafter"/>
</dbReference>
<sequence length="347" mass="36430">MAVYVNGELVLYGFVGESLWREGFTSSEVLQALAEHGTDNDLTVLLNSGGGYAFEGIAIYNALKAHKGTVTVKIDAIAASAASVIALAGDSIVMRAGSELMIHDPSGSTYGTASDHDKTSAALNKLAEQMSSLYSARSGKDLAEVRQIMKDETWFTAEEAVEAGFADEAEEAKAKQATAFDYRVYANAPERLVALSVEKGWTFEREINRIAASAAPTSQEETSMAETTEAGGKSVDVAKVTADATAAAQTRIKAILGSDEAKGREAQAQHLAFRTDMTAEDAVAILAAGVAAQPTSEAEEEANPAAYEAERLRASGQALPSDGPKPAQAKLNRAGIFASRAQQMKGA</sequence>
<dbReference type="GO" id="GO:0004176">
    <property type="term" value="F:ATP-dependent peptidase activity"/>
    <property type="evidence" value="ECO:0007669"/>
    <property type="project" value="InterPro"/>
</dbReference>
<organism evidence="8 9">
    <name type="scientific">Roseibium aggregatum (strain ATCC 25650 / DSM 13394 / JCM 20685 / NBRC 16684 / NCIMB 2208 / IAM 12614 / B1)</name>
    <name type="common">Stappia aggregata</name>
    <dbReference type="NCBI Taxonomy" id="384765"/>
    <lineage>
        <taxon>Bacteria</taxon>
        <taxon>Pseudomonadati</taxon>
        <taxon>Pseudomonadota</taxon>
        <taxon>Alphaproteobacteria</taxon>
        <taxon>Hyphomicrobiales</taxon>
        <taxon>Stappiaceae</taxon>
        <taxon>Roseibium</taxon>
    </lineage>
</organism>
<name>A0NQ83_ROSAI</name>
<dbReference type="PANTHER" id="PTHR10381">
    <property type="entry name" value="ATP-DEPENDENT CLP PROTEASE PROTEOLYTIC SUBUNIT"/>
    <property type="match status" value="1"/>
</dbReference>
<dbReference type="AlphaFoldDB" id="A0NQ83"/>
<dbReference type="SUPFAM" id="SSF52096">
    <property type="entry name" value="ClpP/crotonase"/>
    <property type="match status" value="1"/>
</dbReference>